<evidence type="ECO:0000313" key="3">
    <source>
        <dbReference type="Proteomes" id="UP000008080"/>
    </source>
</evidence>
<dbReference type="STRING" id="264462.Bd2187"/>
<accession>Q6ML35</accession>
<keyword evidence="3" id="KW-1185">Reference proteome</keyword>
<dbReference type="eggNOG" id="ENOG5031V4X">
    <property type="taxonomic scope" value="Bacteria"/>
</dbReference>
<proteinExistence type="predicted"/>
<dbReference type="KEGG" id="bba:Bd2187"/>
<evidence type="ECO:0000256" key="1">
    <source>
        <dbReference type="SAM" id="MobiDB-lite"/>
    </source>
</evidence>
<feature type="compositionally biased region" description="Pro residues" evidence="1">
    <location>
        <begin position="250"/>
        <end position="259"/>
    </location>
</feature>
<dbReference type="AlphaFoldDB" id="Q6ML35"/>
<reference evidence="2 3" key="1">
    <citation type="journal article" date="2004" name="Science">
        <title>A predator unmasked: life cycle of Bdellovibrio bacteriovorus from a genomic perspective.</title>
        <authorList>
            <person name="Rendulic S."/>
            <person name="Jagtap P."/>
            <person name="Rosinus A."/>
            <person name="Eppinger M."/>
            <person name="Baar C."/>
            <person name="Lanz C."/>
            <person name="Keller H."/>
            <person name="Lambert C."/>
            <person name="Evans K.J."/>
            <person name="Goesmann A."/>
            <person name="Meyer F."/>
            <person name="Sockett R.E."/>
            <person name="Schuster S.C."/>
        </authorList>
    </citation>
    <scope>NUCLEOTIDE SEQUENCE [LARGE SCALE GENOMIC DNA]</scope>
    <source>
        <strain evidence="3">ATCC 15356 / DSM 50701 / NCIMB 9529 / HD100</strain>
    </source>
</reference>
<feature type="compositionally biased region" description="Pro residues" evidence="1">
    <location>
        <begin position="224"/>
        <end position="236"/>
    </location>
</feature>
<organism evidence="2 3">
    <name type="scientific">Bdellovibrio bacteriovorus (strain ATCC 15356 / DSM 50701 / NCIMB 9529 / HD100)</name>
    <dbReference type="NCBI Taxonomy" id="264462"/>
    <lineage>
        <taxon>Bacteria</taxon>
        <taxon>Pseudomonadati</taxon>
        <taxon>Bdellovibrionota</taxon>
        <taxon>Bdellovibrionia</taxon>
        <taxon>Bdellovibrionales</taxon>
        <taxon>Pseudobdellovibrionaceae</taxon>
        <taxon>Bdellovibrio</taxon>
    </lineage>
</organism>
<feature type="compositionally biased region" description="Basic and acidic residues" evidence="1">
    <location>
        <begin position="152"/>
        <end position="162"/>
    </location>
</feature>
<evidence type="ECO:0000313" key="2">
    <source>
        <dbReference type="EMBL" id="CAE80022.1"/>
    </source>
</evidence>
<feature type="compositionally biased region" description="Gly residues" evidence="1">
    <location>
        <begin position="181"/>
        <end position="191"/>
    </location>
</feature>
<dbReference type="Proteomes" id="UP000008080">
    <property type="component" value="Chromosome"/>
</dbReference>
<gene>
    <name evidence="2" type="ordered locus">Bd2187</name>
</gene>
<dbReference type="HOGENOM" id="CLU_1068169_0_0_7"/>
<protein>
    <submittedName>
        <fullName evidence="2">Uncharacterized protein</fullName>
    </submittedName>
</protein>
<feature type="compositionally biased region" description="Low complexity" evidence="1">
    <location>
        <begin position="166"/>
        <end position="180"/>
    </location>
</feature>
<dbReference type="EMBL" id="BX842651">
    <property type="protein sequence ID" value="CAE80022.1"/>
    <property type="molecule type" value="Genomic_DNA"/>
</dbReference>
<sequence length="265" mass="29007">MFAQKKAGALIDSEVRMKPSGRLTSLLLLSFVASTTWGESPEEARLKGFAQHHKARDRFEQARQQGERAYLEEEEQWERQKDRQLEEYKKNKKSIVMTEDGPEAQADAAAKKRWDESYEKERRVYAAESARRESLDRGAKNLPSESQELGLLEDRPRYDYRKRAMFGGKPKFGSSASSSGSSGGSSFGGGSSSPSFPPPPTFDDFGGDGGYVPAPNMPEDYGDIPPPPPPPPPPPFGDDFGGGFGGDSDFPPPPPPPPFEGGGDF</sequence>
<feature type="compositionally biased region" description="Basic and acidic residues" evidence="1">
    <location>
        <begin position="71"/>
        <end position="89"/>
    </location>
</feature>
<feature type="compositionally biased region" description="Basic and acidic residues" evidence="1">
    <location>
        <begin position="109"/>
        <end position="139"/>
    </location>
</feature>
<feature type="region of interest" description="Disordered" evidence="1">
    <location>
        <begin position="71"/>
        <end position="265"/>
    </location>
</feature>
<name>Q6ML35_BDEBA</name>